<keyword evidence="3" id="KW-1185">Reference proteome</keyword>
<dbReference type="EMBL" id="BRXX01000503">
    <property type="protein sequence ID" value="GMI14665.1"/>
    <property type="molecule type" value="Genomic_DNA"/>
</dbReference>
<dbReference type="AlphaFoldDB" id="A0A9W7FME2"/>
<reference evidence="3" key="1">
    <citation type="journal article" date="2023" name="Commun. Biol.">
        <title>Genome analysis of Parmales, the sister group of diatoms, reveals the evolutionary specialization of diatoms from phago-mixotrophs to photoautotrophs.</title>
        <authorList>
            <person name="Ban H."/>
            <person name="Sato S."/>
            <person name="Yoshikawa S."/>
            <person name="Yamada K."/>
            <person name="Nakamura Y."/>
            <person name="Ichinomiya M."/>
            <person name="Sato N."/>
            <person name="Blanc-Mathieu R."/>
            <person name="Endo H."/>
            <person name="Kuwata A."/>
            <person name="Ogata H."/>
        </authorList>
    </citation>
    <scope>NUCLEOTIDE SEQUENCE [LARGE SCALE GENOMIC DNA]</scope>
    <source>
        <strain evidence="3">NIES 3699</strain>
    </source>
</reference>
<gene>
    <name evidence="2" type="ORF">TrVE_jg1555</name>
</gene>
<accession>A0A9W7FME2</accession>
<name>A0A9W7FME2_9STRA</name>
<evidence type="ECO:0000313" key="2">
    <source>
        <dbReference type="EMBL" id="GMI14665.1"/>
    </source>
</evidence>
<dbReference type="Proteomes" id="UP001165160">
    <property type="component" value="Unassembled WGS sequence"/>
</dbReference>
<organism evidence="2 3">
    <name type="scientific">Triparma verrucosa</name>
    <dbReference type="NCBI Taxonomy" id="1606542"/>
    <lineage>
        <taxon>Eukaryota</taxon>
        <taxon>Sar</taxon>
        <taxon>Stramenopiles</taxon>
        <taxon>Ochrophyta</taxon>
        <taxon>Bolidophyceae</taxon>
        <taxon>Parmales</taxon>
        <taxon>Triparmaceae</taxon>
        <taxon>Triparma</taxon>
    </lineage>
</organism>
<feature type="region of interest" description="Disordered" evidence="1">
    <location>
        <begin position="40"/>
        <end position="83"/>
    </location>
</feature>
<sequence>MENSGGEAWAGHVDLAQGSAWSEYIDATVDSANNCTIGIQTARPSSSTSSSNSPPPPVPTSSIPCVPPHTQAQPPKPNPRWFQSPSSVTSLKNYDARYDWLSCREFLTIVFSYLGGSVYRSKLYLMSKPSCLAAYDSKCRLQALDQLVQRLAKNDTLIFFKGSIKYLNPQEISKLINGMNEYHIEKRGTNITVKKFRPRASGGWNILRLILDEQVKVYLEGVTDNCSKHRLKSLKMCSYHASYTISQLMATQRTPHNASLLLYYSYKWYLLDVAEVVRVECFEGGQKERSKENVNFDEKRWGFTWRRLRKKVEAEMRTGKGREEVYNAIGSKLVKATVKSFAYLNRYWVKQRREKSLETMGKECFEAFGFGEMGVDGPMRRNFVKNRKEEDPMLRGDWGNTYNEQFTGGMITGGLAG</sequence>
<proteinExistence type="predicted"/>
<protein>
    <submittedName>
        <fullName evidence="2">Uncharacterized protein</fullName>
    </submittedName>
</protein>
<comment type="caution">
    <text evidence="2">The sequence shown here is derived from an EMBL/GenBank/DDBJ whole genome shotgun (WGS) entry which is preliminary data.</text>
</comment>
<evidence type="ECO:0000256" key="1">
    <source>
        <dbReference type="SAM" id="MobiDB-lite"/>
    </source>
</evidence>
<evidence type="ECO:0000313" key="3">
    <source>
        <dbReference type="Proteomes" id="UP001165160"/>
    </source>
</evidence>